<evidence type="ECO:0000256" key="1">
    <source>
        <dbReference type="SAM" id="Phobius"/>
    </source>
</evidence>
<sequence>MPDNCVCSGGAGELVACHQCDELQHIGVLASGQLVRCCCCNALLARNPVGGLLLPILLNVCALVLMAFAYLLPFLSLDIQGRIHETTLPGTARVLWESGMGETGVIVFLTILAGPVLLVTGSLYVLLGVKLCRPLPQLRRIMVWIGHVLPWGMLDVFMVGVLVAAVKLADMAELVIGPALYAFAALIVVSTAALSLFEPHVIWARIEQLEVSKRAR</sequence>
<keyword evidence="1" id="KW-0472">Membrane</keyword>
<proteinExistence type="predicted"/>
<feature type="transmembrane region" description="Helical" evidence="1">
    <location>
        <begin position="105"/>
        <end position="129"/>
    </location>
</feature>
<gene>
    <name evidence="2" type="ORF">MNBD_GAMMA15-2167</name>
</gene>
<accession>A0A3B0Z1T2</accession>
<feature type="transmembrane region" description="Helical" evidence="1">
    <location>
        <begin position="52"/>
        <end position="72"/>
    </location>
</feature>
<evidence type="ECO:0000313" key="2">
    <source>
        <dbReference type="EMBL" id="VAW74646.1"/>
    </source>
</evidence>
<dbReference type="Pfam" id="PF04403">
    <property type="entry name" value="PqiA"/>
    <property type="match status" value="1"/>
</dbReference>
<protein>
    <submittedName>
        <fullName evidence="2">Permease of the drug/metabolite transporter (DMT) superfamily</fullName>
    </submittedName>
</protein>
<reference evidence="2" key="1">
    <citation type="submission" date="2018-06" db="EMBL/GenBank/DDBJ databases">
        <authorList>
            <person name="Zhirakovskaya E."/>
        </authorList>
    </citation>
    <scope>NUCLEOTIDE SEQUENCE</scope>
</reference>
<dbReference type="EMBL" id="UOFN01000038">
    <property type="protein sequence ID" value="VAW74646.1"/>
    <property type="molecule type" value="Genomic_DNA"/>
</dbReference>
<feature type="transmembrane region" description="Helical" evidence="1">
    <location>
        <begin position="141"/>
        <end position="166"/>
    </location>
</feature>
<dbReference type="InterPro" id="IPR007498">
    <property type="entry name" value="PqiA-like"/>
</dbReference>
<feature type="transmembrane region" description="Helical" evidence="1">
    <location>
        <begin position="178"/>
        <end position="197"/>
    </location>
</feature>
<keyword evidence="1" id="KW-1133">Transmembrane helix</keyword>
<name>A0A3B0Z1T2_9ZZZZ</name>
<keyword evidence="1" id="KW-0812">Transmembrane</keyword>
<dbReference type="AlphaFoldDB" id="A0A3B0Z1T2"/>
<organism evidence="2">
    <name type="scientific">hydrothermal vent metagenome</name>
    <dbReference type="NCBI Taxonomy" id="652676"/>
    <lineage>
        <taxon>unclassified sequences</taxon>
        <taxon>metagenomes</taxon>
        <taxon>ecological metagenomes</taxon>
    </lineage>
</organism>